<evidence type="ECO:0000313" key="3">
    <source>
        <dbReference type="Proteomes" id="UP000177515"/>
    </source>
</evidence>
<dbReference type="Proteomes" id="UP000177515">
    <property type="component" value="Chromosome 1"/>
</dbReference>
<dbReference type="RefSeq" id="WP_071037975.1">
    <property type="nucleotide sequence ID" value="NZ_CP017754.1"/>
</dbReference>
<dbReference type="Pfam" id="PF00535">
    <property type="entry name" value="Glycos_transf_2"/>
    <property type="match status" value="1"/>
</dbReference>
<gene>
    <name evidence="2" type="ORF">BKK80_17020</name>
</gene>
<name>A0ABN4TJ64_9BURK</name>
<organism evidence="2 3">
    <name type="scientific">Cupriavidus malaysiensis</name>
    <dbReference type="NCBI Taxonomy" id="367825"/>
    <lineage>
        <taxon>Bacteria</taxon>
        <taxon>Pseudomonadati</taxon>
        <taxon>Pseudomonadota</taxon>
        <taxon>Betaproteobacteria</taxon>
        <taxon>Burkholderiales</taxon>
        <taxon>Burkholderiaceae</taxon>
        <taxon>Cupriavidus</taxon>
    </lineage>
</organism>
<dbReference type="PANTHER" id="PTHR43179">
    <property type="entry name" value="RHAMNOSYLTRANSFERASE WBBL"/>
    <property type="match status" value="1"/>
</dbReference>
<keyword evidence="2" id="KW-0808">Transferase</keyword>
<evidence type="ECO:0000313" key="2">
    <source>
        <dbReference type="EMBL" id="AOZ07334.1"/>
    </source>
</evidence>
<dbReference type="PANTHER" id="PTHR43179:SF7">
    <property type="entry name" value="RHAMNOSYLTRANSFERASE WBBL"/>
    <property type="match status" value="1"/>
</dbReference>
<feature type="domain" description="Glycosyltransferase 2-like" evidence="1">
    <location>
        <begin position="58"/>
        <end position="128"/>
    </location>
</feature>
<sequence>MQITFSIVSHGQSALLPPLLEQLQVLSATVSLRVIVTENIPDSRPGLPDCPSCPIQWKVNEQPKGFGANHNAAFRECTTPLFMVLNPDVRFPPDAGLEALMAQVAAHPGVAGPRVLSPDGRVEDSARRVPGLLRLVLRRLRGVSEPDYAVGTPVQQVDWIAGMCMLFDSPSFAAVSGFDERYHLYCEDIDVCLRLHRLGRSVAWVQSARVIHDAQRQSHRDLRYLHWHVKSLVRLMTSASYWSFRLFPTSRYS</sequence>
<keyword evidence="3" id="KW-1185">Reference proteome</keyword>
<dbReference type="SUPFAM" id="SSF53448">
    <property type="entry name" value="Nucleotide-diphospho-sugar transferases"/>
    <property type="match status" value="1"/>
</dbReference>
<reference evidence="2 3" key="1">
    <citation type="submission" date="2016-10" db="EMBL/GenBank/DDBJ databases">
        <title>Complete genome sequences of three Cupriavidus strains isolated from various Malaysian environments.</title>
        <authorList>
            <person name="Abdullah A.A.-A."/>
            <person name="Shafie N.A.H."/>
            <person name="Lau N.S."/>
        </authorList>
    </citation>
    <scope>NUCLEOTIDE SEQUENCE [LARGE SCALE GENOMIC DNA]</scope>
    <source>
        <strain evidence="2 3">USMAA1020</strain>
    </source>
</reference>
<dbReference type="GO" id="GO:0016740">
    <property type="term" value="F:transferase activity"/>
    <property type="evidence" value="ECO:0007669"/>
    <property type="project" value="UniProtKB-KW"/>
</dbReference>
<dbReference type="Gene3D" id="3.90.550.10">
    <property type="entry name" value="Spore Coat Polysaccharide Biosynthesis Protein SpsA, Chain A"/>
    <property type="match status" value="1"/>
</dbReference>
<evidence type="ECO:0000259" key="1">
    <source>
        <dbReference type="Pfam" id="PF00535"/>
    </source>
</evidence>
<proteinExistence type="predicted"/>
<accession>A0ABN4TJ64</accession>
<dbReference type="InterPro" id="IPR029044">
    <property type="entry name" value="Nucleotide-diphossugar_trans"/>
</dbReference>
<dbReference type="InterPro" id="IPR001173">
    <property type="entry name" value="Glyco_trans_2-like"/>
</dbReference>
<dbReference type="EMBL" id="CP017754">
    <property type="protein sequence ID" value="AOZ07334.1"/>
    <property type="molecule type" value="Genomic_DNA"/>
</dbReference>
<protein>
    <submittedName>
        <fullName evidence="2">Glycosyl transferase</fullName>
    </submittedName>
</protein>